<evidence type="ECO:0000313" key="5">
    <source>
        <dbReference type="EMBL" id="SFD26168.1"/>
    </source>
</evidence>
<evidence type="ECO:0000313" key="6">
    <source>
        <dbReference type="Proteomes" id="UP000198611"/>
    </source>
</evidence>
<comment type="caution">
    <text evidence="4">Lacks conserved residue(s) required for the propagation of feature annotation.</text>
</comment>
<dbReference type="GO" id="GO:0009117">
    <property type="term" value="P:nucleotide metabolic process"/>
    <property type="evidence" value="ECO:0007669"/>
    <property type="project" value="UniProtKB-KW"/>
</dbReference>
<dbReference type="HAMAP" id="MF_00528">
    <property type="entry name" value="Maf"/>
    <property type="match status" value="1"/>
</dbReference>
<sequence>MAAEEPHLHLASASPRRREILERLGLRVRAEATEVDETPRAGEAPATFVERLAREKCQAGYAAAGELPVLGADTAIDLEGAILGKPADRAEGLTMLQRLGGRSHYVHTAVAVAGPAGLESRCVTTEVSLVPISAEEAAAYWASGEPVDKAGGYAIQGRGEVFVERISGSCSAVAGLPLQVTAELLARQGLAPWKEVRGE</sequence>
<dbReference type="RefSeq" id="WP_093427969.1">
    <property type="nucleotide sequence ID" value="NZ_FOMJ01000003.1"/>
</dbReference>
<feature type="active site" description="Proton acceptor" evidence="4">
    <location>
        <position position="73"/>
    </location>
</feature>
<keyword evidence="3 4" id="KW-0546">Nucleotide metabolism</keyword>
<reference evidence="5 6" key="1">
    <citation type="submission" date="2016-10" db="EMBL/GenBank/DDBJ databases">
        <authorList>
            <person name="de Groot N.N."/>
        </authorList>
    </citation>
    <scope>NUCLEOTIDE SEQUENCE [LARGE SCALE GENOMIC DNA]</scope>
    <source>
        <strain evidence="5 6">HL3</strain>
    </source>
</reference>
<dbReference type="InterPro" id="IPR003697">
    <property type="entry name" value="Maf-like"/>
</dbReference>
<keyword evidence="6" id="KW-1185">Reference proteome</keyword>
<dbReference type="GO" id="GO:0036218">
    <property type="term" value="F:dTTP diphosphatase activity"/>
    <property type="evidence" value="ECO:0007669"/>
    <property type="project" value="RHEA"/>
</dbReference>
<dbReference type="InterPro" id="IPR029001">
    <property type="entry name" value="ITPase-like_fam"/>
</dbReference>
<dbReference type="GO" id="GO:0036221">
    <property type="term" value="F:UTP diphosphatase activity"/>
    <property type="evidence" value="ECO:0007669"/>
    <property type="project" value="RHEA"/>
</dbReference>
<dbReference type="Pfam" id="PF02545">
    <property type="entry name" value="Maf"/>
    <property type="match status" value="1"/>
</dbReference>
<comment type="catalytic activity">
    <reaction evidence="4">
        <text>UTP + H2O = UMP + diphosphate + H(+)</text>
        <dbReference type="Rhea" id="RHEA:29395"/>
        <dbReference type="ChEBI" id="CHEBI:15377"/>
        <dbReference type="ChEBI" id="CHEBI:15378"/>
        <dbReference type="ChEBI" id="CHEBI:33019"/>
        <dbReference type="ChEBI" id="CHEBI:46398"/>
        <dbReference type="ChEBI" id="CHEBI:57865"/>
        <dbReference type="EC" id="3.6.1.9"/>
    </reaction>
</comment>
<dbReference type="OrthoDB" id="9807767at2"/>
<dbReference type="AlphaFoldDB" id="A0A1I1R220"/>
<dbReference type="EMBL" id="FOMJ01000003">
    <property type="protein sequence ID" value="SFD26168.1"/>
    <property type="molecule type" value="Genomic_DNA"/>
</dbReference>
<comment type="similarity">
    <text evidence="4">Belongs to the Maf family. YhdE subfamily.</text>
</comment>
<feature type="site" description="Important for substrate specificity" evidence="4">
    <location>
        <position position="156"/>
    </location>
</feature>
<evidence type="ECO:0000256" key="1">
    <source>
        <dbReference type="ARBA" id="ARBA00001968"/>
    </source>
</evidence>
<comment type="catalytic activity">
    <reaction evidence="4">
        <text>dTTP + H2O = dTMP + diphosphate + H(+)</text>
        <dbReference type="Rhea" id="RHEA:28534"/>
        <dbReference type="ChEBI" id="CHEBI:15377"/>
        <dbReference type="ChEBI" id="CHEBI:15378"/>
        <dbReference type="ChEBI" id="CHEBI:33019"/>
        <dbReference type="ChEBI" id="CHEBI:37568"/>
        <dbReference type="ChEBI" id="CHEBI:63528"/>
        <dbReference type="EC" id="3.6.1.9"/>
    </reaction>
</comment>
<dbReference type="GO" id="GO:0005737">
    <property type="term" value="C:cytoplasm"/>
    <property type="evidence" value="ECO:0007669"/>
    <property type="project" value="UniProtKB-SubCell"/>
</dbReference>
<dbReference type="STRING" id="1123397.SAMN05660831_01324"/>
<dbReference type="PIRSF" id="PIRSF006305">
    <property type="entry name" value="Maf"/>
    <property type="match status" value="1"/>
</dbReference>
<accession>A0A1I1R220</accession>
<keyword evidence="2 4" id="KW-0378">Hydrolase</keyword>
<protein>
    <recommendedName>
        <fullName evidence="4">dTTP/UTP pyrophosphatase</fullName>
        <shortName evidence="4">dTTPase/UTPase</shortName>
        <ecNumber evidence="4">3.6.1.9</ecNumber>
    </recommendedName>
    <alternativeName>
        <fullName evidence="4">Nucleoside triphosphate pyrophosphatase</fullName>
    </alternativeName>
    <alternativeName>
        <fullName evidence="4">Nucleotide pyrophosphatase</fullName>
        <shortName evidence="4">Nucleotide PPase</shortName>
    </alternativeName>
</protein>
<dbReference type="CDD" id="cd00555">
    <property type="entry name" value="Maf"/>
    <property type="match status" value="1"/>
</dbReference>
<feature type="site" description="Important for substrate specificity" evidence="4">
    <location>
        <position position="16"/>
    </location>
</feature>
<comment type="subcellular location">
    <subcellularLocation>
        <location evidence="4">Cytoplasm</location>
    </subcellularLocation>
</comment>
<dbReference type="Proteomes" id="UP000198611">
    <property type="component" value="Unassembled WGS sequence"/>
</dbReference>
<dbReference type="SUPFAM" id="SSF52972">
    <property type="entry name" value="ITPase-like"/>
    <property type="match status" value="1"/>
</dbReference>
<dbReference type="NCBIfam" id="TIGR00172">
    <property type="entry name" value="maf"/>
    <property type="match status" value="1"/>
</dbReference>
<evidence type="ECO:0000256" key="4">
    <source>
        <dbReference type="HAMAP-Rule" id="MF_00528"/>
    </source>
</evidence>
<organism evidence="5 6">
    <name type="scientific">Thiohalospira halophila DSM 15071</name>
    <dbReference type="NCBI Taxonomy" id="1123397"/>
    <lineage>
        <taxon>Bacteria</taxon>
        <taxon>Pseudomonadati</taxon>
        <taxon>Pseudomonadota</taxon>
        <taxon>Gammaproteobacteria</taxon>
        <taxon>Thiohalospirales</taxon>
        <taxon>Thiohalospiraceae</taxon>
        <taxon>Thiohalospira</taxon>
    </lineage>
</organism>
<gene>
    <name evidence="5" type="ORF">SAMN05660831_01324</name>
</gene>
<dbReference type="PANTHER" id="PTHR43213:SF5">
    <property type="entry name" value="BIFUNCTIONAL DTTP_UTP PYROPHOSPHATASE_METHYLTRANSFERASE PROTEIN-RELATED"/>
    <property type="match status" value="1"/>
</dbReference>
<comment type="cofactor">
    <cofactor evidence="1 4">
        <name>a divalent metal cation</name>
        <dbReference type="ChEBI" id="CHEBI:60240"/>
    </cofactor>
</comment>
<dbReference type="Gene3D" id="3.90.950.10">
    <property type="match status" value="1"/>
</dbReference>
<dbReference type="EC" id="3.6.1.9" evidence="4"/>
<name>A0A1I1R220_9GAMM</name>
<comment type="function">
    <text evidence="4">Nucleoside triphosphate pyrophosphatase that hydrolyzes dTTP and UTP. May have a dual role in cell division arrest and in preventing the incorporation of modified nucleotides into cellular nucleic acids.</text>
</comment>
<evidence type="ECO:0000256" key="2">
    <source>
        <dbReference type="ARBA" id="ARBA00022801"/>
    </source>
</evidence>
<evidence type="ECO:0000256" key="3">
    <source>
        <dbReference type="ARBA" id="ARBA00023080"/>
    </source>
</evidence>
<feature type="site" description="Important for substrate specificity" evidence="4">
    <location>
        <position position="74"/>
    </location>
</feature>
<dbReference type="PANTHER" id="PTHR43213">
    <property type="entry name" value="BIFUNCTIONAL DTTP/UTP PYROPHOSPHATASE/METHYLTRANSFERASE PROTEIN-RELATED"/>
    <property type="match status" value="1"/>
</dbReference>
<proteinExistence type="inferred from homology"/>
<keyword evidence="4" id="KW-0963">Cytoplasm</keyword>